<dbReference type="EMBL" id="JBHSPU010000009">
    <property type="protein sequence ID" value="MFC5913487.1"/>
    <property type="molecule type" value="Genomic_DNA"/>
</dbReference>
<organism evidence="3 4">
    <name type="scientific">Streptomyces pulveraceus</name>
    <dbReference type="NCBI Taxonomy" id="68258"/>
    <lineage>
        <taxon>Bacteria</taxon>
        <taxon>Bacillati</taxon>
        <taxon>Actinomycetota</taxon>
        <taxon>Actinomycetes</taxon>
        <taxon>Kitasatosporales</taxon>
        <taxon>Streptomycetaceae</taxon>
        <taxon>Streptomyces</taxon>
    </lineage>
</organism>
<sequence length="57" mass="5650">MPAATPVASAPPGAGPLSPQALSAPVVQQVKQLSLGAGITLIGLGLGFLALRMRRSD</sequence>
<evidence type="ECO:0000256" key="2">
    <source>
        <dbReference type="SAM" id="Phobius"/>
    </source>
</evidence>
<proteinExistence type="predicted"/>
<keyword evidence="4" id="KW-1185">Reference proteome</keyword>
<gene>
    <name evidence="3" type="ORF">ACFP1B_08615</name>
</gene>
<accession>A0ABW1GIL2</accession>
<keyword evidence="2" id="KW-0472">Membrane</keyword>
<evidence type="ECO:0000313" key="3">
    <source>
        <dbReference type="EMBL" id="MFC5913487.1"/>
    </source>
</evidence>
<feature type="region of interest" description="Disordered" evidence="1">
    <location>
        <begin position="1"/>
        <end position="20"/>
    </location>
</feature>
<comment type="caution">
    <text evidence="3">The sequence shown here is derived from an EMBL/GenBank/DDBJ whole genome shotgun (WGS) entry which is preliminary data.</text>
</comment>
<keyword evidence="2" id="KW-0812">Transmembrane</keyword>
<evidence type="ECO:0000256" key="1">
    <source>
        <dbReference type="SAM" id="MobiDB-lite"/>
    </source>
</evidence>
<dbReference type="Proteomes" id="UP001596200">
    <property type="component" value="Unassembled WGS sequence"/>
</dbReference>
<evidence type="ECO:0000313" key="4">
    <source>
        <dbReference type="Proteomes" id="UP001596200"/>
    </source>
</evidence>
<feature type="transmembrane region" description="Helical" evidence="2">
    <location>
        <begin position="33"/>
        <end position="51"/>
    </location>
</feature>
<name>A0ABW1GIL2_9ACTN</name>
<protein>
    <submittedName>
        <fullName evidence="3">Uncharacterized protein</fullName>
    </submittedName>
</protein>
<dbReference type="RefSeq" id="WP_344512718.1">
    <property type="nucleotide sequence ID" value="NZ_BAAATU010000024.1"/>
</dbReference>
<keyword evidence="2" id="KW-1133">Transmembrane helix</keyword>
<reference evidence="4" key="1">
    <citation type="journal article" date="2019" name="Int. J. Syst. Evol. Microbiol.">
        <title>The Global Catalogue of Microorganisms (GCM) 10K type strain sequencing project: providing services to taxonomists for standard genome sequencing and annotation.</title>
        <authorList>
            <consortium name="The Broad Institute Genomics Platform"/>
            <consortium name="The Broad Institute Genome Sequencing Center for Infectious Disease"/>
            <person name="Wu L."/>
            <person name="Ma J."/>
        </authorList>
    </citation>
    <scope>NUCLEOTIDE SEQUENCE [LARGE SCALE GENOMIC DNA]</scope>
    <source>
        <strain evidence="4">JCM 4147</strain>
    </source>
</reference>